<protein>
    <submittedName>
        <fullName evidence="1">Uncharacterized protein</fullName>
    </submittedName>
</protein>
<organism evidence="1 2">
    <name type="scientific">Methylobacterium currus</name>
    <dbReference type="NCBI Taxonomy" id="2051553"/>
    <lineage>
        <taxon>Bacteria</taxon>
        <taxon>Pseudomonadati</taxon>
        <taxon>Pseudomonadota</taxon>
        <taxon>Alphaproteobacteria</taxon>
        <taxon>Hyphomicrobiales</taxon>
        <taxon>Methylobacteriaceae</taxon>
        <taxon>Methylobacterium</taxon>
    </lineage>
</organism>
<dbReference type="EMBL" id="CP028843">
    <property type="protein sequence ID" value="AWB20844.1"/>
    <property type="molecule type" value="Genomic_DNA"/>
</dbReference>
<keyword evidence="2" id="KW-1185">Reference proteome</keyword>
<reference evidence="1 2" key="1">
    <citation type="submission" date="2018-04" db="EMBL/GenBank/DDBJ databases">
        <title>Methylobacterium sp. PR1016A genome.</title>
        <authorList>
            <person name="Park W."/>
        </authorList>
    </citation>
    <scope>NUCLEOTIDE SEQUENCE [LARGE SCALE GENOMIC DNA]</scope>
    <source>
        <strain evidence="1 2">PR1016A</strain>
    </source>
</reference>
<gene>
    <name evidence="1" type="ORF">DA075_07895</name>
</gene>
<name>A0A2R4WH31_9HYPH</name>
<evidence type="ECO:0000313" key="1">
    <source>
        <dbReference type="EMBL" id="AWB20844.1"/>
    </source>
</evidence>
<dbReference type="KEGG" id="mee:DA075_07895"/>
<evidence type="ECO:0000313" key="2">
    <source>
        <dbReference type="Proteomes" id="UP000244755"/>
    </source>
</evidence>
<dbReference type="Proteomes" id="UP000244755">
    <property type="component" value="Chromosome 1"/>
</dbReference>
<dbReference type="AlphaFoldDB" id="A0A2R4WH31"/>
<proteinExistence type="predicted"/>
<accession>A0A2R4WH31</accession>
<sequence>MLGLLMILNSGMYDLGHLVDLIDAVKIWMSRRVDVWLGMCPVADTAVVPDIEFNPITLF</sequence>